<feature type="transmembrane region" description="Helical" evidence="1">
    <location>
        <begin position="307"/>
        <end position="324"/>
    </location>
</feature>
<protein>
    <recommendedName>
        <fullName evidence="6">EpsG family protein</fullName>
    </recommendedName>
</protein>
<dbReference type="Proteomes" id="UP000321429">
    <property type="component" value="Unassembled WGS sequence"/>
</dbReference>
<sequence>MLYFIIIIINAIFAVLFKKGKWIAGLSFLYLGALSGQSDLINNRDTMNYYFDYVHIGSVGYTSRFEWLYVELEKIGHVFNLDYGTFRVIVMIAAYLLFFWMLSILVDNVSLFYVVFSIFSFPLEATQIRTFLMFVLVLTAIALLKVNFKGSQLLAMVAAILAPGFHSIGYFFTIAVFLTIFLTAKYESLLIKWLPKVSIVGTIVILIPGLSGRVGILLSRVFGTISSNQTAAENVAVRFNDSSTLFTIALATVYFLIYFTLKKSFWVDSTKIVVNNTKSKLLNFDFITAFLTFSVPFLGISGQYQRILRYGVLLMVLEWIALFEKRKTINYIRSKGELPSILFFLLILSSMILFYGLYGNGSPFIKTIPYIINFNTGYSG</sequence>
<feature type="transmembrane region" description="Helical" evidence="1">
    <location>
        <begin position="88"/>
        <end position="116"/>
    </location>
</feature>
<keyword evidence="4" id="KW-1185">Reference proteome</keyword>
<keyword evidence="1" id="KW-0472">Membrane</keyword>
<gene>
    <name evidence="3" type="ORF">IV55_GL001070</name>
    <name evidence="2" type="ORF">LSI01_13510</name>
</gene>
<dbReference type="EMBL" id="JQCB01000003">
    <property type="protein sequence ID" value="KRN96553.1"/>
    <property type="molecule type" value="Genomic_DNA"/>
</dbReference>
<evidence type="ECO:0000313" key="5">
    <source>
        <dbReference type="Proteomes" id="UP000321429"/>
    </source>
</evidence>
<dbReference type="AlphaFoldDB" id="A0A0R2L414"/>
<feature type="transmembrane region" description="Helical" evidence="1">
    <location>
        <begin position="336"/>
        <end position="358"/>
    </location>
</feature>
<organism evidence="3 4">
    <name type="scientific">Furfurilactobacillus siliginis</name>
    <dbReference type="NCBI Taxonomy" id="348151"/>
    <lineage>
        <taxon>Bacteria</taxon>
        <taxon>Bacillati</taxon>
        <taxon>Bacillota</taxon>
        <taxon>Bacilli</taxon>
        <taxon>Lactobacillales</taxon>
        <taxon>Lactobacillaceae</taxon>
        <taxon>Furfurilactobacillus</taxon>
    </lineage>
</organism>
<keyword evidence="1" id="KW-0812">Transmembrane</keyword>
<evidence type="ECO:0000313" key="3">
    <source>
        <dbReference type="EMBL" id="KRN96553.1"/>
    </source>
</evidence>
<evidence type="ECO:0000256" key="1">
    <source>
        <dbReference type="SAM" id="Phobius"/>
    </source>
</evidence>
<dbReference type="PATRIC" id="fig|348151.3.peg.1099"/>
<feature type="transmembrane region" description="Helical" evidence="1">
    <location>
        <begin position="243"/>
        <end position="261"/>
    </location>
</feature>
<feature type="transmembrane region" description="Helical" evidence="1">
    <location>
        <begin position="193"/>
        <end position="211"/>
    </location>
</feature>
<feature type="transmembrane region" description="Helical" evidence="1">
    <location>
        <begin position="281"/>
        <end position="301"/>
    </location>
</feature>
<feature type="transmembrane region" description="Helical" evidence="1">
    <location>
        <begin position="128"/>
        <end position="148"/>
    </location>
</feature>
<dbReference type="STRING" id="348151.IV55_GL001070"/>
<proteinExistence type="predicted"/>
<evidence type="ECO:0000313" key="2">
    <source>
        <dbReference type="EMBL" id="GEK29040.1"/>
    </source>
</evidence>
<dbReference type="RefSeq" id="WP_057809097.1">
    <property type="nucleotide sequence ID" value="NZ_BJUD01000028.1"/>
</dbReference>
<feature type="transmembrane region" description="Helical" evidence="1">
    <location>
        <begin position="154"/>
        <end position="181"/>
    </location>
</feature>
<keyword evidence="1" id="KW-1133">Transmembrane helix</keyword>
<dbReference type="OrthoDB" id="10020343at2"/>
<accession>A0A0R2L414</accession>
<dbReference type="EMBL" id="BJUD01000028">
    <property type="protein sequence ID" value="GEK29040.1"/>
    <property type="molecule type" value="Genomic_DNA"/>
</dbReference>
<reference evidence="2 5" key="2">
    <citation type="submission" date="2019-07" db="EMBL/GenBank/DDBJ databases">
        <title>Whole genome shotgun sequence of Lactobacillus siliginis NBRC 101315.</title>
        <authorList>
            <person name="Hosoyama A."/>
            <person name="Uohara A."/>
            <person name="Ohji S."/>
            <person name="Ichikawa N."/>
        </authorList>
    </citation>
    <scope>NUCLEOTIDE SEQUENCE [LARGE SCALE GENOMIC DNA]</scope>
    <source>
        <strain evidence="2 5">NBRC 101315</strain>
    </source>
</reference>
<dbReference type="Proteomes" id="UP000051139">
    <property type="component" value="Unassembled WGS sequence"/>
</dbReference>
<evidence type="ECO:0008006" key="6">
    <source>
        <dbReference type="Google" id="ProtNLM"/>
    </source>
</evidence>
<name>A0A0R2L414_9LACO</name>
<comment type="caution">
    <text evidence="3">The sequence shown here is derived from an EMBL/GenBank/DDBJ whole genome shotgun (WGS) entry which is preliminary data.</text>
</comment>
<evidence type="ECO:0000313" key="4">
    <source>
        <dbReference type="Proteomes" id="UP000051139"/>
    </source>
</evidence>
<reference evidence="3 4" key="1">
    <citation type="journal article" date="2015" name="Genome Announc.">
        <title>Expanding the biotechnology potential of lactobacilli through comparative genomics of 213 strains and associated genera.</title>
        <authorList>
            <person name="Sun Z."/>
            <person name="Harris H.M."/>
            <person name="McCann A."/>
            <person name="Guo C."/>
            <person name="Argimon S."/>
            <person name="Zhang W."/>
            <person name="Yang X."/>
            <person name="Jeffery I.B."/>
            <person name="Cooney J.C."/>
            <person name="Kagawa T.F."/>
            <person name="Liu W."/>
            <person name="Song Y."/>
            <person name="Salvetti E."/>
            <person name="Wrobel A."/>
            <person name="Rasinkangas P."/>
            <person name="Parkhill J."/>
            <person name="Rea M.C."/>
            <person name="O'Sullivan O."/>
            <person name="Ritari J."/>
            <person name="Douillard F.P."/>
            <person name="Paul Ross R."/>
            <person name="Yang R."/>
            <person name="Briner A.E."/>
            <person name="Felis G.E."/>
            <person name="de Vos W.M."/>
            <person name="Barrangou R."/>
            <person name="Klaenhammer T.R."/>
            <person name="Caufield P.W."/>
            <person name="Cui Y."/>
            <person name="Zhang H."/>
            <person name="O'Toole P.W."/>
        </authorList>
    </citation>
    <scope>NUCLEOTIDE SEQUENCE [LARGE SCALE GENOMIC DNA]</scope>
    <source>
        <strain evidence="3 4">DSM 22696</strain>
    </source>
</reference>